<evidence type="ECO:0000256" key="8">
    <source>
        <dbReference type="SAM" id="Phobius"/>
    </source>
</evidence>
<proteinExistence type="inferred from homology"/>
<dbReference type="PANTHER" id="PTHR34979:SF1">
    <property type="entry name" value="INNER MEMBRANE PROTEIN YGAZ"/>
    <property type="match status" value="1"/>
</dbReference>
<feature type="transmembrane region" description="Helical" evidence="8">
    <location>
        <begin position="191"/>
        <end position="210"/>
    </location>
</feature>
<dbReference type="Pfam" id="PF03591">
    <property type="entry name" value="AzlC"/>
    <property type="match status" value="1"/>
</dbReference>
<dbReference type="InterPro" id="IPR011606">
    <property type="entry name" value="Brnchd-chn_aa_trnsp_permease"/>
</dbReference>
<evidence type="ECO:0000256" key="1">
    <source>
        <dbReference type="ARBA" id="ARBA00004651"/>
    </source>
</evidence>
<evidence type="ECO:0000313" key="10">
    <source>
        <dbReference type="Proteomes" id="UP001158049"/>
    </source>
</evidence>
<dbReference type="EMBL" id="FXUL01000001">
    <property type="protein sequence ID" value="SMP44396.1"/>
    <property type="molecule type" value="Genomic_DNA"/>
</dbReference>
<keyword evidence="10" id="KW-1185">Reference proteome</keyword>
<dbReference type="Proteomes" id="UP001158049">
    <property type="component" value="Unassembled WGS sequence"/>
</dbReference>
<reference evidence="9 10" key="1">
    <citation type="submission" date="2017-05" db="EMBL/GenBank/DDBJ databases">
        <authorList>
            <person name="Varghese N."/>
            <person name="Submissions S."/>
        </authorList>
    </citation>
    <scope>NUCLEOTIDE SEQUENCE [LARGE SCALE GENOMIC DNA]</scope>
    <source>
        <strain evidence="9 10">DSM 26001</strain>
    </source>
</reference>
<dbReference type="PANTHER" id="PTHR34979">
    <property type="entry name" value="INNER MEMBRANE PROTEIN YGAZ"/>
    <property type="match status" value="1"/>
</dbReference>
<evidence type="ECO:0000256" key="3">
    <source>
        <dbReference type="ARBA" id="ARBA00022448"/>
    </source>
</evidence>
<keyword evidence="5 8" id="KW-0812">Transmembrane</keyword>
<evidence type="ECO:0000256" key="4">
    <source>
        <dbReference type="ARBA" id="ARBA00022475"/>
    </source>
</evidence>
<gene>
    <name evidence="9" type="ORF">SAMN06295970_101415</name>
</gene>
<organism evidence="9 10">
    <name type="scientific">Noviherbaspirillum suwonense</name>
    <dbReference type="NCBI Taxonomy" id="1224511"/>
    <lineage>
        <taxon>Bacteria</taxon>
        <taxon>Pseudomonadati</taxon>
        <taxon>Pseudomonadota</taxon>
        <taxon>Betaproteobacteria</taxon>
        <taxon>Burkholderiales</taxon>
        <taxon>Oxalobacteraceae</taxon>
        <taxon>Noviherbaspirillum</taxon>
    </lineage>
</organism>
<name>A0ABY1PRZ8_9BURK</name>
<evidence type="ECO:0000256" key="7">
    <source>
        <dbReference type="ARBA" id="ARBA00023136"/>
    </source>
</evidence>
<evidence type="ECO:0000256" key="2">
    <source>
        <dbReference type="ARBA" id="ARBA00010735"/>
    </source>
</evidence>
<feature type="transmembrane region" description="Helical" evidence="8">
    <location>
        <begin position="164"/>
        <end position="185"/>
    </location>
</feature>
<keyword evidence="6 8" id="KW-1133">Transmembrane helix</keyword>
<evidence type="ECO:0000256" key="5">
    <source>
        <dbReference type="ARBA" id="ARBA00022692"/>
    </source>
</evidence>
<comment type="similarity">
    <text evidence="2">Belongs to the AzlC family.</text>
</comment>
<feature type="transmembrane region" description="Helical" evidence="8">
    <location>
        <begin position="53"/>
        <end position="77"/>
    </location>
</feature>
<accession>A0ABY1PRZ8</accession>
<keyword evidence="4" id="KW-1003">Cell membrane</keyword>
<sequence>MPGIFAWGVVAGMAMMQSGLTLWQALGMTLVVFAGSAQLAALPLMAANAPAMVVFLTGLVVNLRFVIFAASMGPHFAHLPWHRRLWYGYLNNDIMMGFFPQRFPGHTLGHTSGKAGYFAGICYMNWLAWQGGSVLGILVASQVPAAWGVGFAGTLALLAVMIPLVANAAALVAVAVAGAVAVAAYSLPYKLGLLLALLAGMAAATLVDLFKARTRTQPGAGEGA</sequence>
<comment type="subcellular location">
    <subcellularLocation>
        <location evidence="1">Cell membrane</location>
        <topology evidence="1">Multi-pass membrane protein</topology>
    </subcellularLocation>
</comment>
<feature type="transmembrane region" description="Helical" evidence="8">
    <location>
        <begin position="20"/>
        <end position="41"/>
    </location>
</feature>
<evidence type="ECO:0000256" key="6">
    <source>
        <dbReference type="ARBA" id="ARBA00022989"/>
    </source>
</evidence>
<keyword evidence="3" id="KW-0813">Transport</keyword>
<feature type="transmembrane region" description="Helical" evidence="8">
    <location>
        <begin position="134"/>
        <end position="157"/>
    </location>
</feature>
<comment type="caution">
    <text evidence="9">The sequence shown here is derived from an EMBL/GenBank/DDBJ whole genome shotgun (WGS) entry which is preliminary data.</text>
</comment>
<protein>
    <submittedName>
        <fullName evidence="9">Predicted branched-chain amino acid permease (Azaleucine resistance)</fullName>
    </submittedName>
</protein>
<keyword evidence="7 8" id="KW-0472">Membrane</keyword>
<evidence type="ECO:0000313" key="9">
    <source>
        <dbReference type="EMBL" id="SMP44396.1"/>
    </source>
</evidence>